<evidence type="ECO:0000313" key="3">
    <source>
        <dbReference type="Proteomes" id="UP000823674"/>
    </source>
</evidence>
<comment type="caution">
    <text evidence="2">The sequence shown here is derived from an EMBL/GenBank/DDBJ whole genome shotgun (WGS) entry which is preliminary data.</text>
</comment>
<dbReference type="Proteomes" id="UP000823674">
    <property type="component" value="Chromosome A04"/>
</dbReference>
<name>A0ABQ7MUV4_BRACM</name>
<protein>
    <recommendedName>
        <fullName evidence="1">RNase H type-1 domain-containing protein</fullName>
    </recommendedName>
</protein>
<proteinExistence type="predicted"/>
<dbReference type="EMBL" id="JADBGQ010000004">
    <property type="protein sequence ID" value="KAG5402043.1"/>
    <property type="molecule type" value="Genomic_DNA"/>
</dbReference>
<dbReference type="PANTHER" id="PTHR47074:SF49">
    <property type="entry name" value="POLYNUCLEOTIDYL TRANSFERASE, RIBONUCLEASE H-LIKE SUPERFAMILY PROTEIN"/>
    <property type="match status" value="1"/>
</dbReference>
<accession>A0ABQ7MUV4</accession>
<reference evidence="2 3" key="1">
    <citation type="submission" date="2021-03" db="EMBL/GenBank/DDBJ databases">
        <authorList>
            <person name="King G.J."/>
            <person name="Bancroft I."/>
            <person name="Baten A."/>
            <person name="Bloomfield J."/>
            <person name="Borpatragohain P."/>
            <person name="He Z."/>
            <person name="Irish N."/>
            <person name="Irwin J."/>
            <person name="Liu K."/>
            <person name="Mauleon R.P."/>
            <person name="Moore J."/>
            <person name="Morris R."/>
            <person name="Ostergaard L."/>
            <person name="Wang B."/>
            <person name="Wells R."/>
        </authorList>
    </citation>
    <scope>NUCLEOTIDE SEQUENCE [LARGE SCALE GENOMIC DNA]</scope>
    <source>
        <strain evidence="2">R-o-18</strain>
        <tissue evidence="2">Leaf</tissue>
    </source>
</reference>
<gene>
    <name evidence="2" type="primary">A04g507670.1_BraROA</name>
    <name evidence="2" type="ORF">IGI04_016650</name>
</gene>
<evidence type="ECO:0000259" key="1">
    <source>
        <dbReference type="Pfam" id="PF13456"/>
    </source>
</evidence>
<dbReference type="InterPro" id="IPR002156">
    <property type="entry name" value="RNaseH_domain"/>
</dbReference>
<organism evidence="2 3">
    <name type="scientific">Brassica rapa subsp. trilocularis</name>
    <dbReference type="NCBI Taxonomy" id="1813537"/>
    <lineage>
        <taxon>Eukaryota</taxon>
        <taxon>Viridiplantae</taxon>
        <taxon>Streptophyta</taxon>
        <taxon>Embryophyta</taxon>
        <taxon>Tracheophyta</taxon>
        <taxon>Spermatophyta</taxon>
        <taxon>Magnoliopsida</taxon>
        <taxon>eudicotyledons</taxon>
        <taxon>Gunneridae</taxon>
        <taxon>Pentapetalae</taxon>
        <taxon>rosids</taxon>
        <taxon>malvids</taxon>
        <taxon>Brassicales</taxon>
        <taxon>Brassicaceae</taxon>
        <taxon>Brassiceae</taxon>
        <taxon>Brassica</taxon>
    </lineage>
</organism>
<keyword evidence="3" id="KW-1185">Reference proteome</keyword>
<dbReference type="PANTHER" id="PTHR47074">
    <property type="entry name" value="BNAC02G40300D PROTEIN"/>
    <property type="match status" value="1"/>
</dbReference>
<dbReference type="InterPro" id="IPR052929">
    <property type="entry name" value="RNase_H-like_EbsB-rel"/>
</dbReference>
<evidence type="ECO:0000313" key="2">
    <source>
        <dbReference type="EMBL" id="KAG5402043.1"/>
    </source>
</evidence>
<sequence length="316" mass="34952">MTPVTHPIVRYGGCTTGTWDHNLVRQLIDEEDVNLVLNTKINLSRADKLIWGFSKNANILEKNTKPAIFLFLIAALSEYVNLRTGSGSVCGQDSETICHVLFHCKTAKEVWDKSRFPLPSAGWSQNSDTAVWLNLHDNLPTEEYSTMFRGSVPEKWQKPPASFLKCNVGSSLDEGSSIAGAAWVVRDARGIVLLHSRRAFANVSSLQQANVMALHWAAEAMSDLKLKKVVFEFSALEVKKAMDHPLLCFGHFQPVSHALSAIYSIRDAKISYVTSSCNLIANLIAVSVTRDQRYQSYVARNGPAWLATQIGQEASA</sequence>
<feature type="domain" description="RNase H type-1" evidence="1">
    <location>
        <begin position="171"/>
        <end position="285"/>
    </location>
</feature>
<dbReference type="Pfam" id="PF13456">
    <property type="entry name" value="RVT_3"/>
    <property type="match status" value="1"/>
</dbReference>